<comment type="caution">
    <text evidence="1">The sequence shown here is derived from an EMBL/GenBank/DDBJ whole genome shotgun (WGS) entry which is preliminary data.</text>
</comment>
<evidence type="ECO:0000313" key="2">
    <source>
        <dbReference type="Proteomes" id="UP000319732"/>
    </source>
</evidence>
<dbReference type="EMBL" id="VHSG01000004">
    <property type="protein sequence ID" value="TQV85244.1"/>
    <property type="molecule type" value="Genomic_DNA"/>
</dbReference>
<keyword evidence="2" id="KW-1185">Reference proteome</keyword>
<dbReference type="Proteomes" id="UP000319732">
    <property type="component" value="Unassembled WGS sequence"/>
</dbReference>
<name>A0A545U713_9GAMM</name>
<gene>
    <name evidence="1" type="ORF">FKG94_03400</name>
</gene>
<organism evidence="1 2">
    <name type="scientific">Exilibacterium tricleocarpae</name>
    <dbReference type="NCBI Taxonomy" id="2591008"/>
    <lineage>
        <taxon>Bacteria</taxon>
        <taxon>Pseudomonadati</taxon>
        <taxon>Pseudomonadota</taxon>
        <taxon>Gammaproteobacteria</taxon>
        <taxon>Cellvibrionales</taxon>
        <taxon>Cellvibrionaceae</taxon>
        <taxon>Exilibacterium</taxon>
    </lineage>
</organism>
<dbReference type="RefSeq" id="WP_142902791.1">
    <property type="nucleotide sequence ID" value="NZ_ML660088.1"/>
</dbReference>
<protein>
    <recommendedName>
        <fullName evidence="3">Tryptophan synthase subunit beta like protein</fullName>
    </recommendedName>
</protein>
<proteinExistence type="predicted"/>
<sequence length="122" mass="13349">MPGVIVNREAAMPYVQRDADGKVIALLHAQADHEEHLSATHPDVVAFLSAEQSDASPLLALAESDAEIARVTEDLIHLLIAKNLILFTDLPAAVQQKLLVREKLRSSLQDSIENFLDDSESL</sequence>
<dbReference type="OrthoDB" id="8527830at2"/>
<reference evidence="1 2" key="1">
    <citation type="submission" date="2019-06" db="EMBL/GenBank/DDBJ databases">
        <title>Whole genome sequence for Cellvibrionaceae sp. R142.</title>
        <authorList>
            <person name="Wang G."/>
        </authorList>
    </citation>
    <scope>NUCLEOTIDE SEQUENCE [LARGE SCALE GENOMIC DNA]</scope>
    <source>
        <strain evidence="1 2">R142</strain>
    </source>
</reference>
<evidence type="ECO:0000313" key="1">
    <source>
        <dbReference type="EMBL" id="TQV85244.1"/>
    </source>
</evidence>
<accession>A0A545U713</accession>
<dbReference type="AlphaFoldDB" id="A0A545U713"/>
<evidence type="ECO:0008006" key="3">
    <source>
        <dbReference type="Google" id="ProtNLM"/>
    </source>
</evidence>